<organism evidence="1 2">
    <name type="scientific">Streptomyces ochraceiscleroticus</name>
    <dbReference type="NCBI Taxonomy" id="47761"/>
    <lineage>
        <taxon>Bacteria</taxon>
        <taxon>Bacillati</taxon>
        <taxon>Actinomycetota</taxon>
        <taxon>Actinomycetes</taxon>
        <taxon>Kitasatosporales</taxon>
        <taxon>Streptomycetaceae</taxon>
        <taxon>Streptomyces</taxon>
    </lineage>
</organism>
<reference evidence="2" key="1">
    <citation type="journal article" date="2019" name="Int. J. Syst. Evol. Microbiol.">
        <title>The Global Catalogue of Microorganisms (GCM) 10K type strain sequencing project: providing services to taxonomists for standard genome sequencing and annotation.</title>
        <authorList>
            <consortium name="The Broad Institute Genomics Platform"/>
            <consortium name="The Broad Institute Genome Sequencing Center for Infectious Disease"/>
            <person name="Wu L."/>
            <person name="Ma J."/>
        </authorList>
    </citation>
    <scope>NUCLEOTIDE SEQUENCE [LARGE SCALE GENOMIC DNA]</scope>
    <source>
        <strain evidence="2">CGMCC 1.15180</strain>
    </source>
</reference>
<comment type="caution">
    <text evidence="1">The sequence shown here is derived from an EMBL/GenBank/DDBJ whole genome shotgun (WGS) entry which is preliminary data.</text>
</comment>
<name>A0ABW1MC14_9ACTN</name>
<evidence type="ECO:0000313" key="1">
    <source>
        <dbReference type="EMBL" id="MFC6061324.1"/>
    </source>
</evidence>
<dbReference type="RefSeq" id="WP_031051631.1">
    <property type="nucleotide sequence ID" value="NZ_JBHSPX010000001.1"/>
</dbReference>
<sequence length="98" mass="10792">MRMLLKVQLDTPTANDAITNGTLPKTIENALANLRPEAAYFTTQDGIRTAFIFFDMQDPSQMPKTGEPFFLELGAKVQYTPVMNVEDLRKGLAALNGG</sequence>
<gene>
    <name evidence="1" type="ORF">ACFP4F_02000</name>
</gene>
<dbReference type="Proteomes" id="UP001596139">
    <property type="component" value="Unassembled WGS sequence"/>
</dbReference>
<proteinExistence type="predicted"/>
<keyword evidence="2" id="KW-1185">Reference proteome</keyword>
<evidence type="ECO:0000313" key="2">
    <source>
        <dbReference type="Proteomes" id="UP001596139"/>
    </source>
</evidence>
<accession>A0ABW1MC14</accession>
<protein>
    <submittedName>
        <fullName evidence="1">Uncharacterized protein</fullName>
    </submittedName>
</protein>
<dbReference type="EMBL" id="JBHSPX010000001">
    <property type="protein sequence ID" value="MFC6061324.1"/>
    <property type="molecule type" value="Genomic_DNA"/>
</dbReference>